<organism evidence="1 2">
    <name type="scientific">Zalaria obscura</name>
    <dbReference type="NCBI Taxonomy" id="2024903"/>
    <lineage>
        <taxon>Eukaryota</taxon>
        <taxon>Fungi</taxon>
        <taxon>Dikarya</taxon>
        <taxon>Ascomycota</taxon>
        <taxon>Pezizomycotina</taxon>
        <taxon>Dothideomycetes</taxon>
        <taxon>Dothideomycetidae</taxon>
        <taxon>Dothideales</taxon>
        <taxon>Zalariaceae</taxon>
        <taxon>Zalaria</taxon>
    </lineage>
</organism>
<gene>
    <name evidence="1" type="ORF">M8818_002494</name>
</gene>
<name>A0ACC3SGN1_9PEZI</name>
<keyword evidence="2" id="KW-1185">Reference proteome</keyword>
<proteinExistence type="predicted"/>
<evidence type="ECO:0000313" key="2">
    <source>
        <dbReference type="Proteomes" id="UP001320706"/>
    </source>
</evidence>
<reference evidence="1" key="1">
    <citation type="submission" date="2024-02" db="EMBL/GenBank/DDBJ databases">
        <title>Metagenome Assembled Genome of Zalaria obscura JY119.</title>
        <authorList>
            <person name="Vighnesh L."/>
            <person name="Jagadeeshwari U."/>
            <person name="Venkata Ramana C."/>
            <person name="Sasikala C."/>
        </authorList>
    </citation>
    <scope>NUCLEOTIDE SEQUENCE</scope>
    <source>
        <strain evidence="1">JY119</strain>
    </source>
</reference>
<protein>
    <submittedName>
        <fullName evidence="1">Uncharacterized protein</fullName>
    </submittedName>
</protein>
<dbReference type="Proteomes" id="UP001320706">
    <property type="component" value="Unassembled WGS sequence"/>
</dbReference>
<dbReference type="EMBL" id="JAMKPW020000011">
    <property type="protein sequence ID" value="KAK8213196.1"/>
    <property type="molecule type" value="Genomic_DNA"/>
</dbReference>
<evidence type="ECO:0000313" key="1">
    <source>
        <dbReference type="EMBL" id="KAK8213196.1"/>
    </source>
</evidence>
<accession>A0ACC3SGN1</accession>
<comment type="caution">
    <text evidence="1">The sequence shown here is derived from an EMBL/GenBank/DDBJ whole genome shotgun (WGS) entry which is preliminary data.</text>
</comment>
<sequence>MAVVTTSPATGTSTKDFAHEASPNTRRKPGVGDFVHGSTPNNFRFPASSATSPSAMAFNNGPWNGTSSKSMSSGTLADPFKVSPEKGSDKFRLSANVPAFQPTASPRSSPRPMQSLNNGSIPERRIIVESPPVNLVGKTPKFAIVPYAIGSGSPTSSSGSTTPTLEGPPFTTDSDPNFAKTRFIIVKDIPEALMERNWLDQKEIDRVVTELEAQGTKVRSYTTSPRNGTVDLYLFFDDLRDAETAPAYFKKPFKNSGSEHVTAHRYFEADCKNPGARSISAFDGQVEFVATFRGKTMDFDAATIRSNVRTHAEKFGKLRTFAVQDTSEMPNLHFRVEYFKLSAAEKAVATGAGGKLGEVGKDVLVHAREYLPANYRRYPHSAASPQRPSNEPLDTKAAEAMGELMLSPTKRTAWVNGQPIPQSQVSPPVRQDASYPRPPAGYAYSPDTSAVPRASRSRYTSMAPQTPTTVWLNQQMDGPRDFYSPSHGRSGGRRRDDDLNQPQHVHIENIESGRDVRTTIMLRNVPNRMAHDQLKVIIDQSSRGHYDFSYLRIDFGNNCNVGYAFVNFVRPELIIPFMEARVGKPWDIEIPDKLAEVSYATIQGQDCLIQKFRNSSVMQEYAGFRPKVYYTIDSDDIPPGSKPGDEKPFPAPDNPSKLQRSIDNAMTQGLYGPRNGMQSRDERRRRSQFDRGTPRAIMEEAHFDQLSPVSQRHSTPRMLMGPSPTAYSPSRMMSPMRHGAIQPPVPYSPGGFGYQQSNVAPFPEGFYQ</sequence>